<feature type="chain" id="PRO_5044795207" description="Embryo surrounding factor 1 brassicaceae domain-containing protein" evidence="1">
    <location>
        <begin position="24"/>
        <end position="115"/>
    </location>
</feature>
<keyword evidence="3" id="KW-1185">Reference proteome</keyword>
<dbReference type="Proteomes" id="UP001497457">
    <property type="component" value="Chromosome 13rd"/>
</dbReference>
<evidence type="ECO:0000313" key="2">
    <source>
        <dbReference type="EMBL" id="CAL4920073.1"/>
    </source>
</evidence>
<evidence type="ECO:0000313" key="3">
    <source>
        <dbReference type="Proteomes" id="UP001497457"/>
    </source>
</evidence>
<protein>
    <recommendedName>
        <fullName evidence="4">Embryo surrounding factor 1 brassicaceae domain-containing protein</fullName>
    </recommendedName>
</protein>
<feature type="signal peptide" evidence="1">
    <location>
        <begin position="1"/>
        <end position="23"/>
    </location>
</feature>
<evidence type="ECO:0008006" key="4">
    <source>
        <dbReference type="Google" id="ProtNLM"/>
    </source>
</evidence>
<proteinExistence type="predicted"/>
<keyword evidence="1" id="KW-0732">Signal</keyword>
<dbReference type="AlphaFoldDB" id="A0ABC8X558"/>
<evidence type="ECO:0000256" key="1">
    <source>
        <dbReference type="SAM" id="SignalP"/>
    </source>
</evidence>
<sequence>MRQGRFYLAAILLLVLLASPAQSGRPQLFDAGRLPSSNSESNIVLVFCHWDKCGSDWHTCYCCLNQKDVGCYDTKDECMASCPVCNPKCPPQSSRQSTGHGLLGTVAVNSTLLHK</sequence>
<gene>
    <name evidence="2" type="ORF">URODEC1_LOCUS20194</name>
</gene>
<accession>A0ABC8X558</accession>
<name>A0ABC8X558_9POAL</name>
<reference evidence="2 3" key="2">
    <citation type="submission" date="2024-10" db="EMBL/GenBank/DDBJ databases">
        <authorList>
            <person name="Ryan C."/>
        </authorList>
    </citation>
    <scope>NUCLEOTIDE SEQUENCE [LARGE SCALE GENOMIC DNA]</scope>
</reference>
<dbReference type="EMBL" id="OZ075123">
    <property type="protein sequence ID" value="CAL4920073.1"/>
    <property type="molecule type" value="Genomic_DNA"/>
</dbReference>
<reference evidence="3" key="1">
    <citation type="submission" date="2024-06" db="EMBL/GenBank/DDBJ databases">
        <authorList>
            <person name="Ryan C."/>
        </authorList>
    </citation>
    <scope>NUCLEOTIDE SEQUENCE [LARGE SCALE GENOMIC DNA]</scope>
</reference>
<organism evidence="2 3">
    <name type="scientific">Urochloa decumbens</name>
    <dbReference type="NCBI Taxonomy" id="240449"/>
    <lineage>
        <taxon>Eukaryota</taxon>
        <taxon>Viridiplantae</taxon>
        <taxon>Streptophyta</taxon>
        <taxon>Embryophyta</taxon>
        <taxon>Tracheophyta</taxon>
        <taxon>Spermatophyta</taxon>
        <taxon>Magnoliopsida</taxon>
        <taxon>Liliopsida</taxon>
        <taxon>Poales</taxon>
        <taxon>Poaceae</taxon>
        <taxon>PACMAD clade</taxon>
        <taxon>Panicoideae</taxon>
        <taxon>Panicodae</taxon>
        <taxon>Paniceae</taxon>
        <taxon>Melinidinae</taxon>
        <taxon>Urochloa</taxon>
    </lineage>
</organism>